<evidence type="ECO:0000256" key="5">
    <source>
        <dbReference type="ARBA" id="ARBA00023125"/>
    </source>
</evidence>
<comment type="similarity">
    <text evidence="7">Belongs to the MraZ family.</text>
</comment>
<comment type="subunit">
    <text evidence="7">Forms oligomers.</text>
</comment>
<dbReference type="Pfam" id="PF02381">
    <property type="entry name" value="MraZ"/>
    <property type="match status" value="1"/>
</dbReference>
<dbReference type="Gene3D" id="3.40.1550.20">
    <property type="entry name" value="Transcriptional regulator MraZ domain"/>
    <property type="match status" value="1"/>
</dbReference>
<evidence type="ECO:0000256" key="1">
    <source>
        <dbReference type="ARBA" id="ARBA00013860"/>
    </source>
</evidence>
<dbReference type="PANTHER" id="PTHR34701:SF1">
    <property type="entry name" value="TRANSCRIPTIONAL REGULATOR MRAZ"/>
    <property type="match status" value="1"/>
</dbReference>
<keyword evidence="5 7" id="KW-0238">DNA-binding</keyword>
<dbReference type="EMBL" id="BAAAFZ010000008">
    <property type="protein sequence ID" value="GAA0574232.1"/>
    <property type="molecule type" value="Genomic_DNA"/>
</dbReference>
<dbReference type="InterPro" id="IPR035642">
    <property type="entry name" value="MraZ_N"/>
</dbReference>
<dbReference type="InterPro" id="IPR035644">
    <property type="entry name" value="MraZ_C"/>
</dbReference>
<keyword evidence="2 7" id="KW-0963">Cytoplasm</keyword>
<dbReference type="Proteomes" id="UP001501588">
    <property type="component" value="Unassembled WGS sequence"/>
</dbReference>
<dbReference type="CDD" id="cd16321">
    <property type="entry name" value="MraZ_C"/>
    <property type="match status" value="1"/>
</dbReference>
<sequence>MAFDAKKTRLSVPSSFRAVLAQSGDQDVVLRPSSHSPCIDVWPKNTFQAEVERRTRDIDPFSEEFDSVTDDLTVRAYDTRVDADGRVVLPKTLLAEVPLDANALIVGRRSFFQIWSAPVWAERQAAAAAAKKAARASGEGGAA</sequence>
<accession>A0ABP3PWJ6</accession>
<evidence type="ECO:0000259" key="8">
    <source>
        <dbReference type="PROSITE" id="PS51740"/>
    </source>
</evidence>
<dbReference type="InterPro" id="IPR020603">
    <property type="entry name" value="MraZ_dom"/>
</dbReference>
<dbReference type="HAMAP" id="MF_01008">
    <property type="entry name" value="MraZ"/>
    <property type="match status" value="1"/>
</dbReference>
<evidence type="ECO:0000256" key="7">
    <source>
        <dbReference type="HAMAP-Rule" id="MF_01008"/>
    </source>
</evidence>
<name>A0ABP3PWJ6_9PROT</name>
<dbReference type="CDD" id="cd16320">
    <property type="entry name" value="MraZ_N"/>
    <property type="match status" value="1"/>
</dbReference>
<gene>
    <name evidence="7" type="primary">mraZ</name>
    <name evidence="9" type="ORF">GCM10009416_11200</name>
</gene>
<keyword evidence="10" id="KW-1185">Reference proteome</keyword>
<evidence type="ECO:0000313" key="9">
    <source>
        <dbReference type="EMBL" id="GAA0574232.1"/>
    </source>
</evidence>
<feature type="domain" description="SpoVT-AbrB" evidence="8">
    <location>
        <begin position="76"/>
        <end position="119"/>
    </location>
</feature>
<dbReference type="SUPFAM" id="SSF89447">
    <property type="entry name" value="AbrB/MazE/MraZ-like"/>
    <property type="match status" value="1"/>
</dbReference>
<keyword evidence="4 7" id="KW-0805">Transcription regulation</keyword>
<evidence type="ECO:0000256" key="3">
    <source>
        <dbReference type="ARBA" id="ARBA00022737"/>
    </source>
</evidence>
<dbReference type="InterPro" id="IPR003444">
    <property type="entry name" value="MraZ"/>
</dbReference>
<dbReference type="PROSITE" id="PS51740">
    <property type="entry name" value="SPOVT_ABRB"/>
    <property type="match status" value="1"/>
</dbReference>
<evidence type="ECO:0000256" key="2">
    <source>
        <dbReference type="ARBA" id="ARBA00022490"/>
    </source>
</evidence>
<comment type="subcellular location">
    <subcellularLocation>
        <location evidence="7">Cytoplasm</location>
        <location evidence="7">Nucleoid</location>
    </subcellularLocation>
</comment>
<dbReference type="InterPro" id="IPR038619">
    <property type="entry name" value="MraZ_sf"/>
</dbReference>
<dbReference type="PANTHER" id="PTHR34701">
    <property type="entry name" value="TRANSCRIPTIONAL REGULATOR MRAZ"/>
    <property type="match status" value="1"/>
</dbReference>
<comment type="caution">
    <text evidence="9">The sequence shown here is derived from an EMBL/GenBank/DDBJ whole genome shotgun (WGS) entry which is preliminary data.</text>
</comment>
<protein>
    <recommendedName>
        <fullName evidence="1 7">Transcriptional regulator MraZ</fullName>
    </recommendedName>
</protein>
<dbReference type="InterPro" id="IPR037914">
    <property type="entry name" value="SpoVT-AbrB_sf"/>
</dbReference>
<reference evidence="10" key="1">
    <citation type="journal article" date="2019" name="Int. J. Syst. Evol. Microbiol.">
        <title>The Global Catalogue of Microorganisms (GCM) 10K type strain sequencing project: providing services to taxonomists for standard genome sequencing and annotation.</title>
        <authorList>
            <consortium name="The Broad Institute Genomics Platform"/>
            <consortium name="The Broad Institute Genome Sequencing Center for Infectious Disease"/>
            <person name="Wu L."/>
            <person name="Ma J."/>
        </authorList>
    </citation>
    <scope>NUCLEOTIDE SEQUENCE [LARGE SCALE GENOMIC DNA]</scope>
    <source>
        <strain evidence="10">JCM 9933</strain>
    </source>
</reference>
<keyword evidence="6 7" id="KW-0804">Transcription</keyword>
<proteinExistence type="inferred from homology"/>
<evidence type="ECO:0000256" key="6">
    <source>
        <dbReference type="ARBA" id="ARBA00023163"/>
    </source>
</evidence>
<dbReference type="InterPro" id="IPR007159">
    <property type="entry name" value="SpoVT-AbrB_dom"/>
</dbReference>
<evidence type="ECO:0000256" key="4">
    <source>
        <dbReference type="ARBA" id="ARBA00023015"/>
    </source>
</evidence>
<evidence type="ECO:0000313" key="10">
    <source>
        <dbReference type="Proteomes" id="UP001501588"/>
    </source>
</evidence>
<keyword evidence="3" id="KW-0677">Repeat</keyword>
<organism evidence="9 10">
    <name type="scientific">Craurococcus roseus</name>
    <dbReference type="NCBI Taxonomy" id="77585"/>
    <lineage>
        <taxon>Bacteria</taxon>
        <taxon>Pseudomonadati</taxon>
        <taxon>Pseudomonadota</taxon>
        <taxon>Alphaproteobacteria</taxon>
        <taxon>Acetobacterales</taxon>
        <taxon>Acetobacteraceae</taxon>
        <taxon>Craurococcus</taxon>
    </lineage>
</organism>